<dbReference type="HOGENOM" id="CLU_596689_0_0_2"/>
<proteinExistence type="predicted"/>
<gene>
    <name evidence="2" type="ordered locus">Smar_1012</name>
</gene>
<sequence>MELLVIAFYLSVLSYYIGVLIYMLPLPFYGLKKWAPQLMVDGVFSAILVFSYTFILWLIDYLGEALGSDWNSYYSWFINEINIIATTILMLKLIGIGLSSIGLGFIANSMISPLVSSLTYLLMFLVTTSILITALVTLAPTILSLGILLHSVPFRITRSSGAMLISLVIVFSIGTPLMPNFIDTISPPTILGVSSEGFVFAEIHVYGHNNVGVSYCLYEIYSLDDKLLARYRSDPDGLINASTVETGIPYSVQKIKIDVAGYHYETIIDPREYSSRGGIVNITITINNLLVIKPLRYIVLMNYNNFSLLYIDDSLTILNINATENTSIIIIGLGSDSFSVSVDNVQIEPITTYSYEWGGIEFQAEKYSLSSGNHSVVITYTLSGTGEPLFDEIYYGRNTLGIGMNDLTNLVYPITILIYKLFLGPVIYLSILFSASLALAKLLGGSSSRIARIVVTGL</sequence>
<evidence type="ECO:0000256" key="1">
    <source>
        <dbReference type="SAM" id="Phobius"/>
    </source>
</evidence>
<keyword evidence="1" id="KW-1133">Transmembrane helix</keyword>
<dbReference type="KEGG" id="smr:Smar_1012"/>
<keyword evidence="1" id="KW-0812">Transmembrane</keyword>
<evidence type="ECO:0000313" key="2">
    <source>
        <dbReference type="EMBL" id="ABN70110.1"/>
    </source>
</evidence>
<keyword evidence="3" id="KW-1185">Reference proteome</keyword>
<feature type="transmembrane region" description="Helical" evidence="1">
    <location>
        <begin position="129"/>
        <end position="149"/>
    </location>
</feature>
<keyword evidence="1" id="KW-0472">Membrane</keyword>
<feature type="transmembrane region" description="Helical" evidence="1">
    <location>
        <begin position="101"/>
        <end position="123"/>
    </location>
</feature>
<dbReference type="EMBL" id="CP000575">
    <property type="protein sequence ID" value="ABN70110.1"/>
    <property type="molecule type" value="Genomic_DNA"/>
</dbReference>
<dbReference type="Proteomes" id="UP000000254">
    <property type="component" value="Chromosome"/>
</dbReference>
<feature type="transmembrane region" description="Helical" evidence="1">
    <location>
        <begin position="161"/>
        <end position="182"/>
    </location>
</feature>
<dbReference type="eggNOG" id="arCOG05930">
    <property type="taxonomic scope" value="Archaea"/>
</dbReference>
<feature type="transmembrane region" description="Helical" evidence="1">
    <location>
        <begin position="6"/>
        <end position="26"/>
    </location>
</feature>
<evidence type="ECO:0000313" key="3">
    <source>
        <dbReference type="Proteomes" id="UP000000254"/>
    </source>
</evidence>
<reference evidence="3" key="1">
    <citation type="journal article" date="2009" name="BMC Genomics">
        <title>The complete genome sequence of Staphylothermus marinus reveals differences in sulfur metabolism among heterotrophic Crenarchaeota.</title>
        <authorList>
            <person name="Anderson I.J."/>
            <person name="Dharmarajan L."/>
            <person name="Rodriguez J."/>
            <person name="Hooper S."/>
            <person name="Porat I."/>
            <person name="Ulrich L.E."/>
            <person name="Elkins J.G."/>
            <person name="Mavromatis K."/>
            <person name="Sun H."/>
            <person name="Land M."/>
            <person name="Lapidus A."/>
            <person name="Lucas S."/>
            <person name="Barry K."/>
            <person name="Huber H."/>
            <person name="Zhulin I.B."/>
            <person name="Whitman W.B."/>
            <person name="Mukhopadhyay B."/>
            <person name="Woese C."/>
            <person name="Bristow J."/>
            <person name="Kyrpides N."/>
        </authorList>
    </citation>
    <scope>NUCLEOTIDE SEQUENCE [LARGE SCALE GENOMIC DNA]</scope>
    <source>
        <strain evidence="3">ATCC 43588 / DSM 3639 / JCM 9404 / F1</strain>
    </source>
</reference>
<organism evidence="2 3">
    <name type="scientific">Staphylothermus marinus (strain ATCC 43588 / DSM 3639 / JCM 9404 / F1)</name>
    <dbReference type="NCBI Taxonomy" id="399550"/>
    <lineage>
        <taxon>Archaea</taxon>
        <taxon>Thermoproteota</taxon>
        <taxon>Thermoprotei</taxon>
        <taxon>Desulfurococcales</taxon>
        <taxon>Desulfurococcaceae</taxon>
        <taxon>Staphylothermus</taxon>
    </lineage>
</organism>
<reference evidence="2 3" key="2">
    <citation type="journal article" date="2009" name="Stand. Genomic Sci.">
        <title>Complete genome sequence of Staphylothermus marinus Stetter and Fiala 1986 type strain F1.</title>
        <authorList>
            <person name="Anderson I.J."/>
            <person name="Sun H."/>
            <person name="Lapidus A."/>
            <person name="Copeland A."/>
            <person name="Glavina Del Rio T."/>
            <person name="Tice H."/>
            <person name="Dalin E."/>
            <person name="Lucas S."/>
            <person name="Barry K."/>
            <person name="Land M."/>
            <person name="Richardson P."/>
            <person name="Huber H."/>
            <person name="Kyrpides N.C."/>
        </authorList>
    </citation>
    <scope>NUCLEOTIDE SEQUENCE [LARGE SCALE GENOMIC DNA]</scope>
    <source>
        <strain evidence="3">ATCC 43588 / DSM 3639 / JCM 9404 / F1</strain>
    </source>
</reference>
<dbReference type="AlphaFoldDB" id="A3DNA0"/>
<dbReference type="OrthoDB" id="43622at2157"/>
<feature type="transmembrane region" description="Helical" evidence="1">
    <location>
        <begin position="38"/>
        <end position="59"/>
    </location>
</feature>
<protein>
    <submittedName>
        <fullName evidence="2">Uncharacterized protein</fullName>
    </submittedName>
</protein>
<dbReference type="RefSeq" id="WP_011839301.1">
    <property type="nucleotide sequence ID" value="NC_009033.1"/>
</dbReference>
<feature type="transmembrane region" description="Helical" evidence="1">
    <location>
        <begin position="417"/>
        <end position="440"/>
    </location>
</feature>
<dbReference type="GeneID" id="4908083"/>
<feature type="transmembrane region" description="Helical" evidence="1">
    <location>
        <begin position="74"/>
        <end position="94"/>
    </location>
</feature>
<dbReference type="STRING" id="399550.Smar_1012"/>
<name>A3DNA0_STAMF</name>
<accession>A3DNA0</accession>